<proteinExistence type="predicted"/>
<protein>
    <submittedName>
        <fullName evidence="3">CHASE2 domain-containing protein</fullName>
    </submittedName>
</protein>
<dbReference type="InterPro" id="IPR007890">
    <property type="entry name" value="CHASE2"/>
</dbReference>
<accession>A0AAP5I3P8</accession>
<keyword evidence="1" id="KW-1133">Transmembrane helix</keyword>
<sequence length="800" mass="91481">MSKLVIFNLGRGTLQEGFPFVTVQLFWDQPSKNHLQQESHPKRSQFQGSLPAATEIYNLYCRWQLLYDLLYEARSINIGLRQQQQHDDDIEIDEVDVTHVSDAEFYQICDQLQNQIDNWLDYDDFRHIDRQLRVQLAPDDEIRVIIQTEDNFLRKLPWHIWRFFRDYPQAEVALSAIEFEPGIQTKNSAPQVRILAILGDSTGIDVDADRRLLSRLPDAKTVFLVEPKRQQLDELLWHKQGWDILFFAGHSSTTLNVAGEDGDITETGYLYINPTERLTVTQLKNALKKAIDGGLQLAIFNSCDGLGLAQQLQDLHIPQIIVMRFPVPDRVAQEFLKHFLKEFARGKPLYLAVREAREKLQGLESDFPGASWLPVICQNPAEMSPTWKVLRDKIKEEHQRPSVPQRSRKLNFTAVLILSFLVTSLLMGVRWLGILQGWELQAFDHLLQQRPLEKQDNRILIVTITEEDFQLKEQQHRVGSLSDLALAQLLEKLEYYQPRAIGLDIYRYFPVNSKYLDLASRLRESDRFFAICEARESDEKPGIAPPPEIPIERQGFSDFAVDPGRVLRRHLIALQPSSISPCTTPYALSARLAFHYLESFGISVKYTQQGDLQVGKVVFPQLRAHTGGYQKIDDRGYQILLNYRSSPSPREVAERVSLKDVLTDKVNPDAIKNRIILIGVTTSSAGDDFFTPYNSEMSGVIFHAQMVSQIISTVLDGRPLLWVLPFWGEFFWVFGWSCVGGIIAWRFRKILPCGLAFGFAILGLYGVSYCLLIQGCWVALVPSALALVVTGGSVRIIRNW</sequence>
<evidence type="ECO:0000313" key="3">
    <source>
        <dbReference type="EMBL" id="MDR9894151.1"/>
    </source>
</evidence>
<dbReference type="EMBL" id="JAALHA020000002">
    <property type="protein sequence ID" value="MDR9894151.1"/>
    <property type="molecule type" value="Genomic_DNA"/>
</dbReference>
<evidence type="ECO:0000259" key="2">
    <source>
        <dbReference type="SMART" id="SM01080"/>
    </source>
</evidence>
<dbReference type="Proteomes" id="UP000667802">
    <property type="component" value="Unassembled WGS sequence"/>
</dbReference>
<organism evidence="3 4">
    <name type="scientific">Aetokthonos hydrillicola Thurmond2011</name>
    <dbReference type="NCBI Taxonomy" id="2712845"/>
    <lineage>
        <taxon>Bacteria</taxon>
        <taxon>Bacillati</taxon>
        <taxon>Cyanobacteriota</taxon>
        <taxon>Cyanophyceae</taxon>
        <taxon>Nostocales</taxon>
        <taxon>Hapalosiphonaceae</taxon>
        <taxon>Aetokthonos</taxon>
    </lineage>
</organism>
<keyword evidence="1" id="KW-0472">Membrane</keyword>
<feature type="domain" description="CHASE2" evidence="2">
    <location>
        <begin position="435"/>
        <end position="743"/>
    </location>
</feature>
<evidence type="ECO:0000313" key="4">
    <source>
        <dbReference type="Proteomes" id="UP000667802"/>
    </source>
</evidence>
<feature type="transmembrane region" description="Helical" evidence="1">
    <location>
        <begin position="777"/>
        <end position="797"/>
    </location>
</feature>
<gene>
    <name evidence="3" type="ORF">G7B40_006140</name>
</gene>
<dbReference type="Pfam" id="PF12770">
    <property type="entry name" value="CHAT"/>
    <property type="match status" value="1"/>
</dbReference>
<keyword evidence="1" id="KW-0812">Transmembrane</keyword>
<keyword evidence="4" id="KW-1185">Reference proteome</keyword>
<feature type="transmembrane region" description="Helical" evidence="1">
    <location>
        <begin position="720"/>
        <end position="743"/>
    </location>
</feature>
<dbReference type="SMART" id="SM01080">
    <property type="entry name" value="CHASE2"/>
    <property type="match status" value="1"/>
</dbReference>
<dbReference type="RefSeq" id="WP_208341867.1">
    <property type="nucleotide sequence ID" value="NZ_CAWQFN010000032.1"/>
</dbReference>
<name>A0AAP5I3P8_9CYAN</name>
<reference evidence="4" key="1">
    <citation type="journal article" date="2021" name="Science">
        <title>Hunting the eagle killer: A cyanobacterial neurotoxin causes vacuolar myelinopathy.</title>
        <authorList>
            <person name="Breinlinger S."/>
            <person name="Phillips T.J."/>
            <person name="Haram B.N."/>
            <person name="Mares J."/>
            <person name="Martinez Yerena J.A."/>
            <person name="Hrouzek P."/>
            <person name="Sobotka R."/>
            <person name="Henderson W.M."/>
            <person name="Schmieder P."/>
            <person name="Williams S.M."/>
            <person name="Lauderdale J.D."/>
            <person name="Wilde H.D."/>
            <person name="Gerrin W."/>
            <person name="Kust A."/>
            <person name="Washington J.W."/>
            <person name="Wagner C."/>
            <person name="Geier B."/>
            <person name="Liebeke M."/>
            <person name="Enke H."/>
            <person name="Niedermeyer T.H.J."/>
            <person name="Wilde S.B."/>
        </authorList>
    </citation>
    <scope>NUCLEOTIDE SEQUENCE [LARGE SCALE GENOMIC DNA]</scope>
    <source>
        <strain evidence="4">Thurmond2011</strain>
    </source>
</reference>
<evidence type="ECO:0000256" key="1">
    <source>
        <dbReference type="SAM" id="Phobius"/>
    </source>
</evidence>
<dbReference type="AlphaFoldDB" id="A0AAP5I3P8"/>
<dbReference type="InterPro" id="IPR024983">
    <property type="entry name" value="CHAT_dom"/>
</dbReference>
<comment type="caution">
    <text evidence="3">The sequence shown here is derived from an EMBL/GenBank/DDBJ whole genome shotgun (WGS) entry which is preliminary data.</text>
</comment>
<feature type="transmembrane region" description="Helical" evidence="1">
    <location>
        <begin position="750"/>
        <end position="771"/>
    </location>
</feature>
<dbReference type="Pfam" id="PF05226">
    <property type="entry name" value="CHASE2"/>
    <property type="match status" value="1"/>
</dbReference>